<comment type="caution">
    <text evidence="1">The sequence shown here is derived from an EMBL/GenBank/DDBJ whole genome shotgun (WGS) entry which is preliminary data.</text>
</comment>
<dbReference type="RefSeq" id="WP_116032928.1">
    <property type="nucleotide sequence ID" value="NZ_JBHLVV010000085.1"/>
</dbReference>
<protein>
    <submittedName>
        <fullName evidence="1">Uncharacterized protein</fullName>
    </submittedName>
</protein>
<keyword evidence="2" id="KW-1185">Reference proteome</keyword>
<organism evidence="1 2">
    <name type="scientific">Epilithonimonas hispanica</name>
    <dbReference type="NCBI Taxonomy" id="358687"/>
    <lineage>
        <taxon>Bacteria</taxon>
        <taxon>Pseudomonadati</taxon>
        <taxon>Bacteroidota</taxon>
        <taxon>Flavobacteriia</taxon>
        <taxon>Flavobacteriales</taxon>
        <taxon>Weeksellaceae</taxon>
        <taxon>Chryseobacterium group</taxon>
        <taxon>Epilithonimonas</taxon>
    </lineage>
</organism>
<sequence length="213" mass="25184">MKIYPIRNHRKIYRDGQLIAHLFVFKSDKSKITYFLECEVFDKNILALKFYDKNHKDSKNRFSFLTKSNEVWSVLHTCIQVIPILEGEYPGCSFVAVGARGITPDGRQEQVENTQRYIAYKRILFKLFESTVNYTLIDSDEHSALLMMNILEFVEDDNLREEEFNEKVLTKYVEIVELMENEFLEIHNFNSAIRPNVLLENAKKTKILKIFKK</sequence>
<reference evidence="1 2" key="1">
    <citation type="journal article" date="2006" name="Int. J. Syst. Evol. Microbiol.">
        <title>Chryseobacterium hispanicum sp. nov., isolated from the drinking water distribution system of Sevilla, Spain.</title>
        <authorList>
            <person name="Gallego V."/>
            <person name="Garcia M.T."/>
            <person name="Ventosa A."/>
        </authorList>
    </citation>
    <scope>NUCLEOTIDE SEQUENCE [LARGE SCALE GENOMIC DNA]</scope>
    <source>
        <strain evidence="1 2">KCTC 22104</strain>
    </source>
</reference>
<proteinExistence type="predicted"/>
<gene>
    <name evidence="1" type="ORF">DRF58_03565</name>
</gene>
<dbReference type="EMBL" id="QNUG01000006">
    <property type="protein sequence ID" value="REC72039.1"/>
    <property type="molecule type" value="Genomic_DNA"/>
</dbReference>
<dbReference type="Proteomes" id="UP000256326">
    <property type="component" value="Unassembled WGS sequence"/>
</dbReference>
<accession>A0A3D9D202</accession>
<evidence type="ECO:0000313" key="1">
    <source>
        <dbReference type="EMBL" id="REC72039.1"/>
    </source>
</evidence>
<evidence type="ECO:0000313" key="2">
    <source>
        <dbReference type="Proteomes" id="UP000256326"/>
    </source>
</evidence>
<dbReference type="OrthoDB" id="1340039at2"/>
<dbReference type="AlphaFoldDB" id="A0A3D9D202"/>
<name>A0A3D9D202_9FLAO</name>